<dbReference type="HAMAP" id="MF_01526">
    <property type="entry name" value="UPF0342"/>
    <property type="match status" value="1"/>
</dbReference>
<dbReference type="EMBL" id="CP020557">
    <property type="protein sequence ID" value="ARF69119.1"/>
    <property type="molecule type" value="Genomic_DNA"/>
</dbReference>
<evidence type="ECO:0000256" key="1">
    <source>
        <dbReference type="HAMAP-Rule" id="MF_01526"/>
    </source>
</evidence>
<gene>
    <name evidence="2" type="ORF">B7C51_16840</name>
</gene>
<dbReference type="GeneID" id="64217829"/>
<dbReference type="RefSeq" id="WP_023483995.1">
    <property type="nucleotide sequence ID" value="NZ_CP019794.1"/>
</dbReference>
<dbReference type="SUPFAM" id="SSF158622">
    <property type="entry name" value="YheA/YmcA-like"/>
    <property type="match status" value="1"/>
</dbReference>
<comment type="similarity">
    <text evidence="1">Belongs to the UPF0342 family.</text>
</comment>
<name>A0A1V0UV75_9BACL</name>
<accession>A0A1V0UV75</accession>
<reference evidence="2 3" key="1">
    <citation type="submission" date="2017-03" db="EMBL/GenBank/DDBJ databases">
        <title>Paenibacillus larvae genome sequencing.</title>
        <authorList>
            <person name="Dingman D.W."/>
        </authorList>
    </citation>
    <scope>NUCLEOTIDE SEQUENCE [LARGE SCALE GENOMIC DNA]</scope>
    <source>
        <strain evidence="2 3">SAG 10367</strain>
    </source>
</reference>
<dbReference type="Pfam" id="PF06133">
    <property type="entry name" value="Com_YlbF"/>
    <property type="match status" value="1"/>
</dbReference>
<evidence type="ECO:0000313" key="2">
    <source>
        <dbReference type="EMBL" id="ARF69119.1"/>
    </source>
</evidence>
<sequence>MNVHDKAHELARAIQESQEFREYKRCKEETDADPDTKRMLSDFRQRQFELQTKMFSGEEMNQEEADKIEKLYEVLNMNPAISRYFAAEQGFTVLMDDIQRITFGPVEELIRDSKAADEQ</sequence>
<organism evidence="2 3">
    <name type="scientific">Paenibacillus larvae subsp. pulvifaciens</name>
    <dbReference type="NCBI Taxonomy" id="1477"/>
    <lineage>
        <taxon>Bacteria</taxon>
        <taxon>Bacillati</taxon>
        <taxon>Bacillota</taxon>
        <taxon>Bacilli</taxon>
        <taxon>Bacillales</taxon>
        <taxon>Paenibacillaceae</taxon>
        <taxon>Paenibacillus</taxon>
    </lineage>
</organism>
<proteinExistence type="inferred from homology"/>
<protein>
    <recommendedName>
        <fullName evidence="1">UPF0342 protein B7C51_16840</fullName>
    </recommendedName>
</protein>
<dbReference type="AlphaFoldDB" id="A0A1V0UV75"/>
<dbReference type="Proteomes" id="UP000192727">
    <property type="component" value="Chromosome"/>
</dbReference>
<dbReference type="Gene3D" id="1.20.1500.10">
    <property type="entry name" value="YheA/YmcA-like"/>
    <property type="match status" value="1"/>
</dbReference>
<dbReference type="InterPro" id="IPR010368">
    <property type="entry name" value="Com_YlbF"/>
</dbReference>
<dbReference type="InterPro" id="IPR023378">
    <property type="entry name" value="YheA/YmcA-like_dom_sf"/>
</dbReference>
<evidence type="ECO:0000313" key="3">
    <source>
        <dbReference type="Proteomes" id="UP000192727"/>
    </source>
</evidence>